<dbReference type="EMBL" id="VWPK01000091">
    <property type="protein sequence ID" value="KAA5608303.1"/>
    <property type="molecule type" value="Genomic_DNA"/>
</dbReference>
<evidence type="ECO:0000313" key="2">
    <source>
        <dbReference type="Proteomes" id="UP000325255"/>
    </source>
</evidence>
<gene>
    <name evidence="1" type="ORF">F1189_29760</name>
</gene>
<accession>A0A5M6IJ69</accession>
<evidence type="ECO:0000313" key="1">
    <source>
        <dbReference type="EMBL" id="KAA5608303.1"/>
    </source>
</evidence>
<dbReference type="Proteomes" id="UP000325255">
    <property type="component" value="Unassembled WGS sequence"/>
</dbReference>
<sequence length="60" mass="6602">MATELSARLYLTAKAVCGFVAARFDVTYTPQAVDLDAAVLPPSVSDFVMRLVHVDWRGCR</sequence>
<reference evidence="1 2" key="1">
    <citation type="submission" date="2019-09" db="EMBL/GenBank/DDBJ databases">
        <title>Genome sequence of Rhodovastum atsumiense, a diverse member of the Acetobacteraceae family of non-sulfur purple photosynthetic bacteria.</title>
        <authorList>
            <person name="Meyer T."/>
            <person name="Kyndt J."/>
        </authorList>
    </citation>
    <scope>NUCLEOTIDE SEQUENCE [LARGE SCALE GENOMIC DNA]</scope>
    <source>
        <strain evidence="1 2">DSM 21279</strain>
    </source>
</reference>
<dbReference type="AlphaFoldDB" id="A0A5M6IJ69"/>
<proteinExistence type="predicted"/>
<protein>
    <submittedName>
        <fullName evidence="1">Uncharacterized protein</fullName>
    </submittedName>
</protein>
<name>A0A5M6IJ69_9PROT</name>
<organism evidence="1 2">
    <name type="scientific">Rhodovastum atsumiense</name>
    <dbReference type="NCBI Taxonomy" id="504468"/>
    <lineage>
        <taxon>Bacteria</taxon>
        <taxon>Pseudomonadati</taxon>
        <taxon>Pseudomonadota</taxon>
        <taxon>Alphaproteobacteria</taxon>
        <taxon>Acetobacterales</taxon>
        <taxon>Acetobacteraceae</taxon>
        <taxon>Rhodovastum</taxon>
    </lineage>
</organism>
<comment type="caution">
    <text evidence="1">The sequence shown here is derived from an EMBL/GenBank/DDBJ whole genome shotgun (WGS) entry which is preliminary data.</text>
</comment>
<dbReference type="RefSeq" id="WP_150045503.1">
    <property type="nucleotide sequence ID" value="NZ_OW485603.1"/>
</dbReference>
<keyword evidence="2" id="KW-1185">Reference proteome</keyword>